<evidence type="ECO:0000313" key="4">
    <source>
        <dbReference type="EMBL" id="KAH7948458.1"/>
    </source>
</evidence>
<dbReference type="EMBL" id="JABSTV010001252">
    <property type="protein sequence ID" value="KAH7948458.1"/>
    <property type="molecule type" value="Genomic_DNA"/>
</dbReference>
<dbReference type="InterPro" id="IPR013087">
    <property type="entry name" value="Znf_C2H2_type"/>
</dbReference>
<dbReference type="GO" id="GO:0008270">
    <property type="term" value="F:zinc ion binding"/>
    <property type="evidence" value="ECO:0007669"/>
    <property type="project" value="UniProtKB-KW"/>
</dbReference>
<sequence>MPGPRRRTPGVPQDLAQLGPSRSGPSTPPPTGRPRRRPAPPPAGSPAPPAPQRHRPGSSTSASASDGTSTPTSSSSPTPLRSRPSTLARGIVKIFPVPAVLRCIRRGCSTSYGGASWTSRVQSLRRHLEREHGERVREHLYLFSVCSESLPTRPSCDPCLASTTTPADTAAPRHRCVRCPRAFPSARGLTNHERWHDVQDATAAASRRLPPSTPATRPPPTSEQPPSLSGGPTTPDSSPDRHRVSDSMGTPPPVGDASPSRATPPIPAKDPPLKHKPIGFRPGGAWHAQSDLTSFIRRRRES</sequence>
<proteinExistence type="predicted"/>
<gene>
    <name evidence="4" type="ORF">HPB52_022948</name>
</gene>
<keyword evidence="1" id="KW-0479">Metal-binding</keyword>
<feature type="compositionally biased region" description="Low complexity" evidence="2">
    <location>
        <begin position="57"/>
        <end position="85"/>
    </location>
</feature>
<feature type="region of interest" description="Disordered" evidence="2">
    <location>
        <begin position="1"/>
        <end position="85"/>
    </location>
</feature>
<accession>A0A9D4PQG1</accession>
<keyword evidence="5" id="KW-1185">Reference proteome</keyword>
<feature type="domain" description="C2H2-type" evidence="3">
    <location>
        <begin position="174"/>
        <end position="201"/>
    </location>
</feature>
<evidence type="ECO:0000256" key="1">
    <source>
        <dbReference type="PROSITE-ProRule" id="PRU00042"/>
    </source>
</evidence>
<protein>
    <recommendedName>
        <fullName evidence="3">C2H2-type domain-containing protein</fullName>
    </recommendedName>
</protein>
<name>A0A9D4PQG1_RHISA</name>
<dbReference type="AlphaFoldDB" id="A0A9D4PQG1"/>
<keyword evidence="1" id="KW-0862">Zinc</keyword>
<dbReference type="VEuPathDB" id="VectorBase:RSAN_027592"/>
<comment type="caution">
    <text evidence="4">The sequence shown here is derived from an EMBL/GenBank/DDBJ whole genome shotgun (WGS) entry which is preliminary data.</text>
</comment>
<reference evidence="4" key="1">
    <citation type="journal article" date="2020" name="Cell">
        <title>Large-Scale Comparative Analyses of Tick Genomes Elucidate Their Genetic Diversity and Vector Capacities.</title>
        <authorList>
            <consortium name="Tick Genome and Microbiome Consortium (TIGMIC)"/>
            <person name="Jia N."/>
            <person name="Wang J."/>
            <person name="Shi W."/>
            <person name="Du L."/>
            <person name="Sun Y."/>
            <person name="Zhan W."/>
            <person name="Jiang J.F."/>
            <person name="Wang Q."/>
            <person name="Zhang B."/>
            <person name="Ji P."/>
            <person name="Bell-Sakyi L."/>
            <person name="Cui X.M."/>
            <person name="Yuan T.T."/>
            <person name="Jiang B.G."/>
            <person name="Yang W.F."/>
            <person name="Lam T.T."/>
            <person name="Chang Q.C."/>
            <person name="Ding S.J."/>
            <person name="Wang X.J."/>
            <person name="Zhu J.G."/>
            <person name="Ruan X.D."/>
            <person name="Zhao L."/>
            <person name="Wei J.T."/>
            <person name="Ye R.Z."/>
            <person name="Que T.C."/>
            <person name="Du C.H."/>
            <person name="Zhou Y.H."/>
            <person name="Cheng J.X."/>
            <person name="Dai P.F."/>
            <person name="Guo W.B."/>
            <person name="Han X.H."/>
            <person name="Huang E.J."/>
            <person name="Li L.F."/>
            <person name="Wei W."/>
            <person name="Gao Y.C."/>
            <person name="Liu J.Z."/>
            <person name="Shao H.Z."/>
            <person name="Wang X."/>
            <person name="Wang C.C."/>
            <person name="Yang T.C."/>
            <person name="Huo Q.B."/>
            <person name="Li W."/>
            <person name="Chen H.Y."/>
            <person name="Chen S.E."/>
            <person name="Zhou L.G."/>
            <person name="Ni X.B."/>
            <person name="Tian J.H."/>
            <person name="Sheng Y."/>
            <person name="Liu T."/>
            <person name="Pan Y.S."/>
            <person name="Xia L.Y."/>
            <person name="Li J."/>
            <person name="Zhao F."/>
            <person name="Cao W.C."/>
        </authorList>
    </citation>
    <scope>NUCLEOTIDE SEQUENCE</scope>
    <source>
        <strain evidence="4">Rsan-2018</strain>
    </source>
</reference>
<feature type="compositionally biased region" description="Polar residues" evidence="2">
    <location>
        <begin position="224"/>
        <end position="237"/>
    </location>
</feature>
<dbReference type="PROSITE" id="PS00028">
    <property type="entry name" value="ZINC_FINGER_C2H2_1"/>
    <property type="match status" value="1"/>
</dbReference>
<evidence type="ECO:0000256" key="2">
    <source>
        <dbReference type="SAM" id="MobiDB-lite"/>
    </source>
</evidence>
<feature type="region of interest" description="Disordered" evidence="2">
    <location>
        <begin position="202"/>
        <end position="302"/>
    </location>
</feature>
<feature type="compositionally biased region" description="Pro residues" evidence="2">
    <location>
        <begin position="211"/>
        <end position="223"/>
    </location>
</feature>
<reference evidence="4" key="2">
    <citation type="submission" date="2021-09" db="EMBL/GenBank/DDBJ databases">
        <authorList>
            <person name="Jia N."/>
            <person name="Wang J."/>
            <person name="Shi W."/>
            <person name="Du L."/>
            <person name="Sun Y."/>
            <person name="Zhan W."/>
            <person name="Jiang J."/>
            <person name="Wang Q."/>
            <person name="Zhang B."/>
            <person name="Ji P."/>
            <person name="Sakyi L.B."/>
            <person name="Cui X."/>
            <person name="Yuan T."/>
            <person name="Jiang B."/>
            <person name="Yang W."/>
            <person name="Lam T.T.-Y."/>
            <person name="Chang Q."/>
            <person name="Ding S."/>
            <person name="Wang X."/>
            <person name="Zhu J."/>
            <person name="Ruan X."/>
            <person name="Zhao L."/>
            <person name="Wei J."/>
            <person name="Que T."/>
            <person name="Du C."/>
            <person name="Cheng J."/>
            <person name="Dai P."/>
            <person name="Han X."/>
            <person name="Huang E."/>
            <person name="Gao Y."/>
            <person name="Liu J."/>
            <person name="Shao H."/>
            <person name="Ye R."/>
            <person name="Li L."/>
            <person name="Wei W."/>
            <person name="Wang X."/>
            <person name="Wang C."/>
            <person name="Huo Q."/>
            <person name="Li W."/>
            <person name="Guo W."/>
            <person name="Chen H."/>
            <person name="Chen S."/>
            <person name="Zhou L."/>
            <person name="Zhou L."/>
            <person name="Ni X."/>
            <person name="Tian J."/>
            <person name="Zhou Y."/>
            <person name="Sheng Y."/>
            <person name="Liu T."/>
            <person name="Pan Y."/>
            <person name="Xia L."/>
            <person name="Li J."/>
            <person name="Zhao F."/>
            <person name="Cao W."/>
        </authorList>
    </citation>
    <scope>NUCLEOTIDE SEQUENCE</scope>
    <source>
        <strain evidence="4">Rsan-2018</strain>
        <tissue evidence="4">Larvae</tissue>
    </source>
</reference>
<organism evidence="4 5">
    <name type="scientific">Rhipicephalus sanguineus</name>
    <name type="common">Brown dog tick</name>
    <name type="synonym">Ixodes sanguineus</name>
    <dbReference type="NCBI Taxonomy" id="34632"/>
    <lineage>
        <taxon>Eukaryota</taxon>
        <taxon>Metazoa</taxon>
        <taxon>Ecdysozoa</taxon>
        <taxon>Arthropoda</taxon>
        <taxon>Chelicerata</taxon>
        <taxon>Arachnida</taxon>
        <taxon>Acari</taxon>
        <taxon>Parasitiformes</taxon>
        <taxon>Ixodida</taxon>
        <taxon>Ixodoidea</taxon>
        <taxon>Ixodidae</taxon>
        <taxon>Rhipicephalinae</taxon>
        <taxon>Rhipicephalus</taxon>
        <taxon>Rhipicephalus</taxon>
    </lineage>
</organism>
<dbReference type="Proteomes" id="UP000821837">
    <property type="component" value="Chromosome 6"/>
</dbReference>
<dbReference type="PROSITE" id="PS50157">
    <property type="entry name" value="ZINC_FINGER_C2H2_2"/>
    <property type="match status" value="1"/>
</dbReference>
<keyword evidence="1" id="KW-0863">Zinc-finger</keyword>
<evidence type="ECO:0000313" key="5">
    <source>
        <dbReference type="Proteomes" id="UP000821837"/>
    </source>
</evidence>
<feature type="compositionally biased region" description="Pro residues" evidence="2">
    <location>
        <begin position="39"/>
        <end position="51"/>
    </location>
</feature>
<evidence type="ECO:0000259" key="3">
    <source>
        <dbReference type="PROSITE" id="PS50157"/>
    </source>
</evidence>